<feature type="transmembrane region" description="Helical" evidence="6">
    <location>
        <begin position="302"/>
        <end position="326"/>
    </location>
</feature>
<comment type="caution">
    <text evidence="7">The sequence shown here is derived from an EMBL/GenBank/DDBJ whole genome shotgun (WGS) entry which is preliminary data.</text>
</comment>
<feature type="transmembrane region" description="Helical" evidence="6">
    <location>
        <begin position="146"/>
        <end position="163"/>
    </location>
</feature>
<organism evidence="7 8">
    <name type="scientific">Nesterenkonia xinjiangensis</name>
    <dbReference type="NCBI Taxonomy" id="225327"/>
    <lineage>
        <taxon>Bacteria</taxon>
        <taxon>Bacillati</taxon>
        <taxon>Actinomycetota</taxon>
        <taxon>Actinomycetes</taxon>
        <taxon>Micrococcales</taxon>
        <taxon>Micrococcaceae</taxon>
        <taxon>Nesterenkonia</taxon>
    </lineage>
</organism>
<feature type="transmembrane region" description="Helical" evidence="6">
    <location>
        <begin position="170"/>
        <end position="191"/>
    </location>
</feature>
<evidence type="ECO:0000256" key="6">
    <source>
        <dbReference type="SAM" id="Phobius"/>
    </source>
</evidence>
<evidence type="ECO:0000256" key="5">
    <source>
        <dbReference type="ARBA" id="ARBA00023136"/>
    </source>
</evidence>
<evidence type="ECO:0000313" key="8">
    <source>
        <dbReference type="Proteomes" id="UP000535437"/>
    </source>
</evidence>
<feature type="transmembrane region" description="Helical" evidence="6">
    <location>
        <begin position="351"/>
        <end position="370"/>
    </location>
</feature>
<name>A0A7Z0GM79_9MICC</name>
<feature type="transmembrane region" description="Helical" evidence="6">
    <location>
        <begin position="376"/>
        <end position="393"/>
    </location>
</feature>
<keyword evidence="2" id="KW-1003">Cell membrane</keyword>
<dbReference type="GO" id="GO:0005886">
    <property type="term" value="C:plasma membrane"/>
    <property type="evidence" value="ECO:0007669"/>
    <property type="project" value="UniProtKB-SubCell"/>
</dbReference>
<feature type="transmembrane region" description="Helical" evidence="6">
    <location>
        <begin position="439"/>
        <end position="457"/>
    </location>
</feature>
<dbReference type="Pfam" id="PF13520">
    <property type="entry name" value="AA_permease_2"/>
    <property type="match status" value="1"/>
</dbReference>
<dbReference type="InterPro" id="IPR002293">
    <property type="entry name" value="AA/rel_permease1"/>
</dbReference>
<evidence type="ECO:0000256" key="3">
    <source>
        <dbReference type="ARBA" id="ARBA00022692"/>
    </source>
</evidence>
<evidence type="ECO:0000256" key="1">
    <source>
        <dbReference type="ARBA" id="ARBA00004651"/>
    </source>
</evidence>
<feature type="transmembrane region" description="Helical" evidence="6">
    <location>
        <begin position="103"/>
        <end position="134"/>
    </location>
</feature>
<dbReference type="GO" id="GO:0022857">
    <property type="term" value="F:transmembrane transporter activity"/>
    <property type="evidence" value="ECO:0007669"/>
    <property type="project" value="InterPro"/>
</dbReference>
<feature type="transmembrane region" description="Helical" evidence="6">
    <location>
        <begin position="30"/>
        <end position="46"/>
    </location>
</feature>
<dbReference type="PIRSF" id="PIRSF006060">
    <property type="entry name" value="AA_transporter"/>
    <property type="match status" value="1"/>
</dbReference>
<dbReference type="EMBL" id="JACCFY010000001">
    <property type="protein sequence ID" value="NYJ78084.1"/>
    <property type="molecule type" value="Genomic_DNA"/>
</dbReference>
<accession>A0A7Z0GM79</accession>
<gene>
    <name evidence="7" type="ORF">HNR09_001495</name>
</gene>
<evidence type="ECO:0000313" key="7">
    <source>
        <dbReference type="EMBL" id="NYJ78084.1"/>
    </source>
</evidence>
<evidence type="ECO:0000256" key="2">
    <source>
        <dbReference type="ARBA" id="ARBA00022475"/>
    </source>
</evidence>
<proteinExistence type="predicted"/>
<dbReference type="InterPro" id="IPR050367">
    <property type="entry name" value="APC_superfamily"/>
</dbReference>
<reference evidence="7 8" key="1">
    <citation type="submission" date="2020-07" db="EMBL/GenBank/DDBJ databases">
        <title>Sequencing the genomes of 1000 actinobacteria strains.</title>
        <authorList>
            <person name="Klenk H.-P."/>
        </authorList>
    </citation>
    <scope>NUCLEOTIDE SEQUENCE [LARGE SCALE GENOMIC DNA]</scope>
    <source>
        <strain evidence="7 8">DSM 15475</strain>
    </source>
</reference>
<dbReference type="Gene3D" id="1.20.1740.10">
    <property type="entry name" value="Amino acid/polyamine transporter I"/>
    <property type="match status" value="1"/>
</dbReference>
<keyword evidence="4 6" id="KW-1133">Transmembrane helix</keyword>
<dbReference type="PANTHER" id="PTHR42770:SF7">
    <property type="entry name" value="MEMBRANE PROTEIN"/>
    <property type="match status" value="1"/>
</dbReference>
<dbReference type="NCBIfam" id="TIGR00908">
    <property type="entry name" value="2A0305"/>
    <property type="match status" value="1"/>
</dbReference>
<feature type="transmembrane region" description="Helical" evidence="6">
    <location>
        <begin position="255"/>
        <end position="282"/>
    </location>
</feature>
<dbReference type="PANTHER" id="PTHR42770">
    <property type="entry name" value="AMINO ACID TRANSPORTER-RELATED"/>
    <property type="match status" value="1"/>
</dbReference>
<feature type="transmembrane region" description="Helical" evidence="6">
    <location>
        <begin position="58"/>
        <end position="82"/>
    </location>
</feature>
<feature type="transmembrane region" description="Helical" evidence="6">
    <location>
        <begin position="414"/>
        <end position="433"/>
    </location>
</feature>
<dbReference type="Proteomes" id="UP000535437">
    <property type="component" value="Unassembled WGS sequence"/>
</dbReference>
<keyword evidence="8" id="KW-1185">Reference proteome</keyword>
<protein>
    <submittedName>
        <fullName evidence="7">Ethanolamine permease</fullName>
    </submittedName>
</protein>
<dbReference type="RefSeq" id="WP_179541474.1">
    <property type="nucleotide sequence ID" value="NZ_BAAALL010000002.1"/>
</dbReference>
<keyword evidence="3 6" id="KW-0812">Transmembrane</keyword>
<dbReference type="AlphaFoldDB" id="A0A7Z0GM79"/>
<feature type="transmembrane region" description="Helical" evidence="6">
    <location>
        <begin position="211"/>
        <end position="234"/>
    </location>
</feature>
<comment type="subcellular location">
    <subcellularLocation>
        <location evidence="1">Cell membrane</location>
        <topology evidence="1">Multi-pass membrane protein</topology>
    </subcellularLocation>
</comment>
<dbReference type="InterPro" id="IPR004757">
    <property type="entry name" value="EtNH_permease"/>
</dbReference>
<evidence type="ECO:0000256" key="4">
    <source>
        <dbReference type="ARBA" id="ARBA00022989"/>
    </source>
</evidence>
<keyword evidence="5 6" id="KW-0472">Membrane</keyword>
<sequence>MSRTPGSTAHVEYTRVGESYMKHRQLRRGAAGWILLAGLGVAYVISGDFSGWNIGLSVGGWGGLLIAFVLMGLMYTCMVFGLAEMSSAIPTAGAGYGFARRAFGPLGGFATGMAVLIEYAVAPAAIATFIGGYVEALGLFGLTNSWPIYLAAYLLFIGIHLWGVGEALKVMLGITLIAVVALAATVFGLLPHVEVSNLFDIAADGSAGSSVFLPFGITGVLGALVFGIWFFLAIEGVPLAAEETADPKRDLPRGIIVAMMVLLVFGALMLVLVPGAAGAEAMSSSESPLPEALRAVYGEGSWLAAFVNYAGLAGLVASFFSIVYAYSRQLFALSRAGYLPRFLSLTSSRRTPWVALIVPGTVGFILAAVIGDGGLLINIAVFGAAVSYVLLNLSHIVLRIREPHLERGYRTPGGVVTTSIALVLALVALVATFVVDVRAAGITAGVFCLALAYFWFYSRHRLVADAPEEEFALLEKEESQLH</sequence>